<protein>
    <submittedName>
        <fullName evidence="1">Uncharacterized protein</fullName>
    </submittedName>
</protein>
<evidence type="ECO:0000313" key="2">
    <source>
        <dbReference type="Proteomes" id="UP000004291"/>
    </source>
</evidence>
<evidence type="ECO:0000313" key="1">
    <source>
        <dbReference type="EMBL" id="EDQ34311.2"/>
    </source>
</evidence>
<dbReference type="HOGENOM" id="CLU_2788217_0_0_5"/>
<proteinExistence type="predicted"/>
<reference evidence="1 2" key="1">
    <citation type="submission" date="2007-10" db="EMBL/GenBank/DDBJ databases">
        <authorList>
            <person name="Wagner-Dobler I."/>
            <person name="Ferriera S."/>
            <person name="Johnson J."/>
            <person name="Kravitz S."/>
            <person name="Beeson K."/>
            <person name="Sutton G."/>
            <person name="Rogers Y.-H."/>
            <person name="Friedman R."/>
            <person name="Frazier M."/>
            <person name="Venter J.C."/>
        </authorList>
    </citation>
    <scope>NUCLEOTIDE SEQUENCE [LARGE SCALE GENOMIC DNA]</scope>
    <source>
        <strain evidence="1 2">DFL-43</strain>
    </source>
</reference>
<accession>A9D307</accession>
<comment type="caution">
    <text evidence="1">The sequence shown here is derived from an EMBL/GenBank/DDBJ whole genome shotgun (WGS) entry which is preliminary data.</text>
</comment>
<gene>
    <name evidence="1" type="ORF">HPDFL43_14977</name>
</gene>
<dbReference type="EMBL" id="ABIA03000004">
    <property type="protein sequence ID" value="EDQ34311.2"/>
    <property type="molecule type" value="Genomic_DNA"/>
</dbReference>
<keyword evidence="2" id="KW-1185">Reference proteome</keyword>
<reference evidence="1 2" key="2">
    <citation type="submission" date="2012-06" db="EMBL/GenBank/DDBJ databases">
        <authorList>
            <person name="Fiebig A."/>
        </authorList>
    </citation>
    <scope>NUCLEOTIDE SEQUENCE [LARGE SCALE GENOMIC DNA]</scope>
    <source>
        <strain evidence="1 2">DFL-43</strain>
    </source>
</reference>
<name>A9D307_HOEPD</name>
<dbReference type="Proteomes" id="UP000004291">
    <property type="component" value="Chromosome"/>
</dbReference>
<dbReference type="AlphaFoldDB" id="A9D307"/>
<sequence>MKRHKRDKHLTAAQKAQFIEAAQGFKKDMIPLFISLTAFGDGYKAIHAITEAIDAAYGKLDIEKPDIR</sequence>
<organism evidence="1 2">
    <name type="scientific">Hoeflea phototrophica (strain DSM 17068 / NCIMB 14078 / DFL-43)</name>
    <dbReference type="NCBI Taxonomy" id="411684"/>
    <lineage>
        <taxon>Bacteria</taxon>
        <taxon>Pseudomonadati</taxon>
        <taxon>Pseudomonadota</taxon>
        <taxon>Alphaproteobacteria</taxon>
        <taxon>Hyphomicrobiales</taxon>
        <taxon>Rhizobiaceae</taxon>
        <taxon>Hoeflea</taxon>
    </lineage>
</organism>
<dbReference type="RefSeq" id="WP_040449314.1">
    <property type="nucleotide sequence ID" value="NZ_CM002917.1"/>
</dbReference>